<name>Q0E4Y1_SFAVA</name>
<organism evidence="2 3">
    <name type="scientific">Spodoptera frugiperda ascovirus 1a</name>
    <name type="common">SfAV-1a</name>
    <dbReference type="NCBI Taxonomy" id="113370"/>
    <lineage>
        <taxon>Viruses</taxon>
        <taxon>Varidnaviria</taxon>
        <taxon>Bamfordvirae</taxon>
        <taxon>Nucleocytoviricota</taxon>
        <taxon>Megaviricetes</taxon>
        <taxon>Pimascovirales</taxon>
        <taxon>Pimascovirales incertae sedis</taxon>
        <taxon>Ascoviridae</taxon>
        <taxon>Ascovirus</taxon>
        <taxon>Ascovirus sfav1a</taxon>
    </lineage>
</organism>
<accession>Q0E4Y1</accession>
<protein>
    <submittedName>
        <fullName evidence="2">16.3 kDa</fullName>
    </submittedName>
</protein>
<reference evidence="2 3" key="1">
    <citation type="journal article" date="2006" name="J. Virol.">
        <title>Genomic sequence of Spodoptera frugiperda Ascovirus 1a, an enveloped, double-stranded DNA insect virus that manipulates apoptosis for viral reproduction.</title>
        <authorList>
            <person name="Bideshi D.K."/>
            <person name="Demattei M.V."/>
            <person name="Rouleux-Bonnin F."/>
            <person name="Stasiak K."/>
            <person name="Tan Y."/>
            <person name="Bigot S."/>
            <person name="Bigot Y."/>
            <person name="Federici B.A."/>
        </authorList>
    </citation>
    <scope>NUCLEOTIDE SEQUENCE [LARGE SCALE GENOMIC DNA]</scope>
    <source>
        <strain evidence="3">SvAV-1a</strain>
    </source>
</reference>
<dbReference type="Proteomes" id="UP000008030">
    <property type="component" value="Segment"/>
</dbReference>
<dbReference type="EMBL" id="AM398843">
    <property type="protein sequence ID" value="CAL44720.1"/>
    <property type="molecule type" value="Genomic_DNA"/>
</dbReference>
<feature type="region of interest" description="Disordered" evidence="1">
    <location>
        <begin position="50"/>
        <end position="107"/>
    </location>
</feature>
<evidence type="ECO:0000256" key="1">
    <source>
        <dbReference type="SAM" id="MobiDB-lite"/>
    </source>
</evidence>
<evidence type="ECO:0000313" key="3">
    <source>
        <dbReference type="Proteomes" id="UP000008030"/>
    </source>
</evidence>
<dbReference type="GeneID" id="4306209"/>
<dbReference type="KEGG" id="vg:4306209"/>
<keyword evidence="3" id="KW-1185">Reference proteome</keyword>
<dbReference type="RefSeq" id="YP_762475.1">
    <property type="nucleotide sequence ID" value="NC_008361.1"/>
</dbReference>
<gene>
    <name evidence="2" type="primary">ORF120</name>
</gene>
<organismHost>
    <name type="scientific">Spodoptera frugiperda</name>
    <name type="common">Fall armyworm</name>
    <dbReference type="NCBI Taxonomy" id="7108"/>
</organismHost>
<proteinExistence type="predicted"/>
<sequence length="149" mass="16334">MFILPRPVGYVSESVNICSSIARTASGETYEDDIVFLYDHTLRATVLQSPLKSPRTVPPMAPQLAPTMKPNRSPRDPITHPPETMRVGPMSDPVAIPSSPPHSPEYSMFDTSLVRGDTLNKLAMSLSVLSQYAVTSISYQQSAGSSRRR</sequence>
<evidence type="ECO:0000313" key="2">
    <source>
        <dbReference type="EMBL" id="CAL44720.1"/>
    </source>
</evidence>